<evidence type="ECO:0000256" key="1">
    <source>
        <dbReference type="ARBA" id="ARBA00007274"/>
    </source>
</evidence>
<proteinExistence type="inferred from homology"/>
<dbReference type="PANTHER" id="PTHR43300:SF7">
    <property type="entry name" value="UDP-N-ACETYLBACILLOSAMINE N-ACETYLTRANSFERASE"/>
    <property type="match status" value="1"/>
</dbReference>
<accession>A0ABN4YLB7</accession>
<dbReference type="Gene3D" id="2.160.10.10">
    <property type="entry name" value="Hexapeptide repeat proteins"/>
    <property type="match status" value="1"/>
</dbReference>
<sequence length="215" mass="22652">MGKKRIVIIGGAGNGAVLAQIILDMQRAGDDIELAGFLNDHHSTDELLFHWTVLGKPSQWRDLDQDVLFVFALLSVGKMRERADLLKSLGIPSKRMATLIHPSAMIGFDSQIGAGSVICSNVSIQPQVKIGSNVLVRAGANVGHDVQISDYVDIGPNVCLCGYASVQEGVHVAANAVVRDGLNLGAFSVIGAGSALLKDAGEGTTWLGNPARRVS</sequence>
<dbReference type="InterPro" id="IPR050179">
    <property type="entry name" value="Trans_hexapeptide_repeat"/>
</dbReference>
<dbReference type="Proteomes" id="UP000191820">
    <property type="component" value="Chromosome"/>
</dbReference>
<evidence type="ECO:0000313" key="3">
    <source>
        <dbReference type="Proteomes" id="UP000191820"/>
    </source>
</evidence>
<dbReference type="Gene3D" id="3.40.50.20">
    <property type="match status" value="1"/>
</dbReference>
<dbReference type="PANTHER" id="PTHR43300">
    <property type="entry name" value="ACETYLTRANSFERASE"/>
    <property type="match status" value="1"/>
</dbReference>
<keyword evidence="3" id="KW-1185">Reference proteome</keyword>
<dbReference type="RefSeq" id="WP_080916272.1">
    <property type="nucleotide sequence ID" value="NZ_CP020472.1"/>
</dbReference>
<dbReference type="InterPro" id="IPR011004">
    <property type="entry name" value="Trimer_LpxA-like_sf"/>
</dbReference>
<reference evidence="2 3" key="1">
    <citation type="submission" date="2017-03" db="EMBL/GenBank/DDBJ databases">
        <title>Genome sequencing of Shewanella japonica KCTC 22435.</title>
        <authorList>
            <person name="Kim K.M."/>
        </authorList>
    </citation>
    <scope>NUCLEOTIDE SEQUENCE [LARGE SCALE GENOMIC DNA]</scope>
    <source>
        <strain evidence="2 3">KCTC 22435</strain>
    </source>
</reference>
<dbReference type="InterPro" id="IPR020019">
    <property type="entry name" value="AcTrfase_PglD-like"/>
</dbReference>
<gene>
    <name evidence="2" type="ORF">SJ2017_2983</name>
</gene>
<dbReference type="CDD" id="cd03360">
    <property type="entry name" value="LbH_AT_putative"/>
    <property type="match status" value="1"/>
</dbReference>
<protein>
    <submittedName>
        <fullName evidence="2">Acetyltransferase</fullName>
    </submittedName>
</protein>
<dbReference type="EMBL" id="CP020472">
    <property type="protein sequence ID" value="ARD23260.1"/>
    <property type="molecule type" value="Genomic_DNA"/>
</dbReference>
<name>A0ABN4YLB7_9GAMM</name>
<dbReference type="SUPFAM" id="SSF51161">
    <property type="entry name" value="Trimeric LpxA-like enzymes"/>
    <property type="match status" value="1"/>
</dbReference>
<dbReference type="NCBIfam" id="TIGR03570">
    <property type="entry name" value="NeuD_NnaD"/>
    <property type="match status" value="1"/>
</dbReference>
<organism evidence="2 3">
    <name type="scientific">Shewanella japonica</name>
    <dbReference type="NCBI Taxonomy" id="93973"/>
    <lineage>
        <taxon>Bacteria</taxon>
        <taxon>Pseudomonadati</taxon>
        <taxon>Pseudomonadota</taxon>
        <taxon>Gammaproteobacteria</taxon>
        <taxon>Alteromonadales</taxon>
        <taxon>Shewanellaceae</taxon>
        <taxon>Shewanella</taxon>
    </lineage>
</organism>
<comment type="similarity">
    <text evidence="1">Belongs to the transferase hexapeptide repeat family.</text>
</comment>
<evidence type="ECO:0000313" key="2">
    <source>
        <dbReference type="EMBL" id="ARD23260.1"/>
    </source>
</evidence>